<dbReference type="Proteomes" id="UP000321927">
    <property type="component" value="Unassembled WGS sequence"/>
</dbReference>
<dbReference type="RefSeq" id="WP_086502604.1">
    <property type="nucleotide sequence ID" value="NZ_MSSV01000017.1"/>
</dbReference>
<dbReference type="Pfam" id="PF04295">
    <property type="entry name" value="GD_AH_second"/>
    <property type="match status" value="1"/>
</dbReference>
<sequence>MHKNRLLKIDNADNVLVALVDLDPGIISYEELSINLPKAVKQKHKFLTTDLKKGEIIIRYGVPVGKANWDLKAGEIINIENITHFADEETIHEAADTWQVPNVAHWQDRTFLEYHRQDGKIGTANYWLFVPLVFCENSNLKVIEEALSKGLGYYKPNKYEEYVRTKISSDSTFKSLASEKKVFENIEGIKFLYHHGGCGVTRFDRSGCGRLLLRK</sequence>
<dbReference type="GO" id="GO:0016829">
    <property type="term" value="F:lyase activity"/>
    <property type="evidence" value="ECO:0007669"/>
    <property type="project" value="UniProtKB-KW"/>
</dbReference>
<evidence type="ECO:0000256" key="1">
    <source>
        <dbReference type="ARBA" id="ARBA00023239"/>
    </source>
</evidence>
<dbReference type="CDD" id="cd11613">
    <property type="entry name" value="SAF_AH_GD"/>
    <property type="match status" value="1"/>
</dbReference>
<accession>A0A2W7QWV9</accession>
<evidence type="ECO:0000313" key="3">
    <source>
        <dbReference type="EMBL" id="PZX53063.1"/>
    </source>
</evidence>
<protein>
    <submittedName>
        <fullName evidence="4">Altronate dehydratase</fullName>
    </submittedName>
    <submittedName>
        <fullName evidence="3">Altronate hydrolase</fullName>
    </submittedName>
</protein>
<gene>
    <name evidence="4" type="ORF">ESW18_16485</name>
    <name evidence="3" type="ORF">LV84_03267</name>
</gene>
<dbReference type="SMART" id="SM00858">
    <property type="entry name" value="SAF"/>
    <property type="match status" value="1"/>
</dbReference>
<organism evidence="3 5">
    <name type="scientific">Algoriphagus ratkowskyi</name>
    <dbReference type="NCBI Taxonomy" id="57028"/>
    <lineage>
        <taxon>Bacteria</taxon>
        <taxon>Pseudomonadati</taxon>
        <taxon>Bacteroidota</taxon>
        <taxon>Cytophagia</taxon>
        <taxon>Cytophagales</taxon>
        <taxon>Cyclobacteriaceae</taxon>
        <taxon>Algoriphagus</taxon>
    </lineage>
</organism>
<dbReference type="Proteomes" id="UP000249115">
    <property type="component" value="Unassembled WGS sequence"/>
</dbReference>
<dbReference type="PANTHER" id="PTHR30536">
    <property type="entry name" value="ALTRONATE/GALACTARATE DEHYDRATASE"/>
    <property type="match status" value="1"/>
</dbReference>
<evidence type="ECO:0000313" key="4">
    <source>
        <dbReference type="EMBL" id="TXD76344.1"/>
    </source>
</evidence>
<evidence type="ECO:0000259" key="2">
    <source>
        <dbReference type="SMART" id="SM00858"/>
    </source>
</evidence>
<dbReference type="EMBL" id="QKZU01000013">
    <property type="protein sequence ID" value="PZX53063.1"/>
    <property type="molecule type" value="Genomic_DNA"/>
</dbReference>
<name>A0A2W7QWV9_9BACT</name>
<dbReference type="GO" id="GO:0019698">
    <property type="term" value="P:D-galacturonate catabolic process"/>
    <property type="evidence" value="ECO:0007669"/>
    <property type="project" value="TreeGrafter"/>
</dbReference>
<evidence type="ECO:0000313" key="6">
    <source>
        <dbReference type="Proteomes" id="UP000321927"/>
    </source>
</evidence>
<dbReference type="PANTHER" id="PTHR30536:SF5">
    <property type="entry name" value="ALTRONATE DEHYDRATASE"/>
    <property type="match status" value="1"/>
</dbReference>
<keyword evidence="1" id="KW-0456">Lyase</keyword>
<comment type="caution">
    <text evidence="3">The sequence shown here is derived from an EMBL/GenBank/DDBJ whole genome shotgun (WGS) entry which is preliminary data.</text>
</comment>
<dbReference type="InterPro" id="IPR013974">
    <property type="entry name" value="SAF"/>
</dbReference>
<reference evidence="4 6" key="2">
    <citation type="submission" date="2019-08" db="EMBL/GenBank/DDBJ databases">
        <title>Genome of Algoriphagus ratkowskyi IC026.</title>
        <authorList>
            <person name="Bowman J.P."/>
        </authorList>
    </citation>
    <scope>NUCLEOTIDE SEQUENCE [LARGE SCALE GENOMIC DNA]</scope>
    <source>
        <strain evidence="4 6">IC026</strain>
    </source>
</reference>
<dbReference type="Gene3D" id="2.30.130.110">
    <property type="match status" value="1"/>
</dbReference>
<dbReference type="InterPro" id="IPR007392">
    <property type="entry name" value="GD_AH_second"/>
</dbReference>
<dbReference type="EMBL" id="VORV01000012">
    <property type="protein sequence ID" value="TXD76344.1"/>
    <property type="molecule type" value="Genomic_DNA"/>
</dbReference>
<dbReference type="AlphaFoldDB" id="A0A2W7QWV9"/>
<dbReference type="InterPro" id="IPR052172">
    <property type="entry name" value="UxaA_altronate/galactarate_dh"/>
</dbReference>
<keyword evidence="6" id="KW-1185">Reference proteome</keyword>
<evidence type="ECO:0000313" key="5">
    <source>
        <dbReference type="Proteomes" id="UP000249115"/>
    </source>
</evidence>
<reference evidence="3 5" key="1">
    <citation type="submission" date="2018-06" db="EMBL/GenBank/DDBJ databases">
        <title>Genomic Encyclopedia of Archaeal and Bacterial Type Strains, Phase II (KMG-II): from individual species to whole genera.</title>
        <authorList>
            <person name="Goeker M."/>
        </authorList>
    </citation>
    <scope>NUCLEOTIDE SEQUENCE [LARGE SCALE GENOMIC DNA]</scope>
    <source>
        <strain evidence="3 5">DSM 22686</strain>
    </source>
</reference>
<dbReference type="InterPro" id="IPR044144">
    <property type="entry name" value="SAF_UxaA/GarD"/>
</dbReference>
<feature type="domain" description="SAF" evidence="2">
    <location>
        <begin position="13"/>
        <end position="83"/>
    </location>
</feature>
<proteinExistence type="predicted"/>
<dbReference type="GO" id="GO:0016787">
    <property type="term" value="F:hydrolase activity"/>
    <property type="evidence" value="ECO:0007669"/>
    <property type="project" value="UniProtKB-KW"/>
</dbReference>
<dbReference type="OrthoDB" id="9804574at2"/>
<keyword evidence="3" id="KW-0378">Hydrolase</keyword>